<sequence length="87" mass="9578">MNITSLDLPSNIIAVPNKTKKITPCIIPKPILNVIPNTIPSLIPKPTLLIVPVTIPIAPLSLPIETEVQKKLYSFHIDIHEKVSILN</sequence>
<protein>
    <submittedName>
        <fullName evidence="1">Uncharacterized protein</fullName>
    </submittedName>
</protein>
<name>A0A402AEP4_9CHLR</name>
<organism evidence="1 2">
    <name type="scientific">Dictyobacter kobayashii</name>
    <dbReference type="NCBI Taxonomy" id="2014872"/>
    <lineage>
        <taxon>Bacteria</taxon>
        <taxon>Bacillati</taxon>
        <taxon>Chloroflexota</taxon>
        <taxon>Ktedonobacteria</taxon>
        <taxon>Ktedonobacterales</taxon>
        <taxon>Dictyobacteraceae</taxon>
        <taxon>Dictyobacter</taxon>
    </lineage>
</organism>
<evidence type="ECO:0000313" key="1">
    <source>
        <dbReference type="EMBL" id="GCE17554.1"/>
    </source>
</evidence>
<dbReference type="Proteomes" id="UP000287188">
    <property type="component" value="Unassembled WGS sequence"/>
</dbReference>
<proteinExistence type="predicted"/>
<accession>A0A402AEP4</accession>
<dbReference type="EMBL" id="BIFS01000001">
    <property type="protein sequence ID" value="GCE17554.1"/>
    <property type="molecule type" value="Genomic_DNA"/>
</dbReference>
<comment type="caution">
    <text evidence="1">The sequence shown here is derived from an EMBL/GenBank/DDBJ whole genome shotgun (WGS) entry which is preliminary data.</text>
</comment>
<gene>
    <name evidence="1" type="ORF">KDK_13540</name>
</gene>
<reference evidence="2" key="1">
    <citation type="submission" date="2018-12" db="EMBL/GenBank/DDBJ databases">
        <title>Tengunoibacter tsumagoiensis gen. nov., sp. nov., Dictyobacter kobayashii sp. nov., D. alpinus sp. nov., and D. joshuensis sp. nov. and description of Dictyobacteraceae fam. nov. within the order Ktedonobacterales isolated from Tengu-no-mugimeshi.</title>
        <authorList>
            <person name="Wang C.M."/>
            <person name="Zheng Y."/>
            <person name="Sakai Y."/>
            <person name="Toyoda A."/>
            <person name="Minakuchi Y."/>
            <person name="Abe K."/>
            <person name="Yokota A."/>
            <person name="Yabe S."/>
        </authorList>
    </citation>
    <scope>NUCLEOTIDE SEQUENCE [LARGE SCALE GENOMIC DNA]</scope>
    <source>
        <strain evidence="2">Uno11</strain>
    </source>
</reference>
<keyword evidence="2" id="KW-1185">Reference proteome</keyword>
<dbReference type="AlphaFoldDB" id="A0A402AEP4"/>
<evidence type="ECO:0000313" key="2">
    <source>
        <dbReference type="Proteomes" id="UP000287188"/>
    </source>
</evidence>